<keyword evidence="1" id="KW-1133">Transmembrane helix</keyword>
<evidence type="ECO:0000313" key="5">
    <source>
        <dbReference type="Proteomes" id="UP000527315"/>
    </source>
</evidence>
<keyword evidence="1" id="KW-0472">Membrane</keyword>
<feature type="transmembrane region" description="Helical" evidence="1">
    <location>
        <begin position="39"/>
        <end position="63"/>
    </location>
</feature>
<accession>A0A7J4KU76</accession>
<evidence type="ECO:0000313" key="3">
    <source>
        <dbReference type="EMBL" id="HIH33563.1"/>
    </source>
</evidence>
<keyword evidence="1" id="KW-0812">Transmembrane</keyword>
<reference evidence="4" key="3">
    <citation type="submission" date="2021-05" db="EMBL/GenBank/DDBJ databases">
        <title>Protein family content uncovers lineage relationships and bacterial pathway maintenance mechanisms in DPANN archaea.</title>
        <authorList>
            <person name="Castelle C.J."/>
            <person name="Meheust R."/>
            <person name="Jaffe A.L."/>
            <person name="Seitz K."/>
            <person name="Gong X."/>
            <person name="Baker B.J."/>
            <person name="Banfield J.F."/>
        </authorList>
    </citation>
    <scope>NUCLEOTIDE SEQUENCE</scope>
    <source>
        <strain evidence="4">RIFCSPLOWO2_01_FULL_43_13</strain>
    </source>
</reference>
<gene>
    <name evidence="2" type="ORF">HA222_03815</name>
    <name evidence="3" type="ORF">HA227_04925</name>
    <name evidence="4" type="ORF">J4478_04685</name>
</gene>
<dbReference type="Proteomes" id="UP000590964">
    <property type="component" value="Unassembled WGS sequence"/>
</dbReference>
<name>A0A7J4KU76_9ARCH</name>
<dbReference type="EMBL" id="DUFW01000066">
    <property type="protein sequence ID" value="HIH21754.1"/>
    <property type="molecule type" value="Genomic_DNA"/>
</dbReference>
<dbReference type="Proteomes" id="UP000527315">
    <property type="component" value="Unassembled WGS sequence"/>
</dbReference>
<proteinExistence type="predicted"/>
<dbReference type="EMBL" id="JAGVWB010000032">
    <property type="protein sequence ID" value="MBS3058666.1"/>
    <property type="molecule type" value="Genomic_DNA"/>
</dbReference>
<evidence type="ECO:0000313" key="4">
    <source>
        <dbReference type="EMBL" id="MBS3058666.1"/>
    </source>
</evidence>
<reference evidence="4" key="2">
    <citation type="submission" date="2021-03" db="EMBL/GenBank/DDBJ databases">
        <authorList>
            <person name="Jaffe A."/>
        </authorList>
    </citation>
    <scope>NUCLEOTIDE SEQUENCE</scope>
    <source>
        <strain evidence="4">RIFCSPLOWO2_01_FULL_43_13</strain>
    </source>
</reference>
<sequence length="65" mass="6651">MGLNKTSVIAIVIGLVILVGEFWLVFGGAGNAGKAVLDMIVVIVNGLIMAFALLLLVIGVLLLSS</sequence>
<evidence type="ECO:0000256" key="1">
    <source>
        <dbReference type="SAM" id="Phobius"/>
    </source>
</evidence>
<evidence type="ECO:0000313" key="2">
    <source>
        <dbReference type="EMBL" id="HIH21754.1"/>
    </source>
</evidence>
<dbReference type="AlphaFoldDB" id="A0A7J4KU76"/>
<comment type="caution">
    <text evidence="3">The sequence shown here is derived from an EMBL/GenBank/DDBJ whole genome shotgun (WGS) entry which is preliminary data.</text>
</comment>
<reference evidence="3" key="1">
    <citation type="journal article" date="2020" name="bioRxiv">
        <title>A rank-normalized archaeal taxonomy based on genome phylogeny resolves widespread incomplete and uneven classifications.</title>
        <authorList>
            <person name="Rinke C."/>
            <person name="Chuvochina M."/>
            <person name="Mussig A.J."/>
            <person name="Chaumeil P.-A."/>
            <person name="Waite D.W."/>
            <person name="Whitman W.B."/>
            <person name="Parks D.H."/>
            <person name="Hugenholtz P."/>
        </authorList>
    </citation>
    <scope>NUCLEOTIDE SEQUENCE</scope>
    <source>
        <strain evidence="3">UBA10036</strain>
        <strain evidence="2">UBA10191</strain>
    </source>
</reference>
<dbReference type="Proteomes" id="UP000680185">
    <property type="component" value="Unassembled WGS sequence"/>
</dbReference>
<protein>
    <submittedName>
        <fullName evidence="3">Uncharacterized protein</fullName>
    </submittedName>
</protein>
<dbReference type="EMBL" id="DUFJ01000108">
    <property type="protein sequence ID" value="HIH33563.1"/>
    <property type="molecule type" value="Genomic_DNA"/>
</dbReference>
<organism evidence="3 5">
    <name type="scientific">Candidatus Iainarchaeum sp</name>
    <dbReference type="NCBI Taxonomy" id="3101447"/>
    <lineage>
        <taxon>Archaea</taxon>
        <taxon>Candidatus Iainarchaeota</taxon>
        <taxon>Candidatus Iainarchaeia</taxon>
        <taxon>Candidatus Iainarchaeales</taxon>
        <taxon>Candidatus Iainarchaeaceae</taxon>
        <taxon>Candidatus Iainarchaeum</taxon>
    </lineage>
</organism>
<feature type="transmembrane region" description="Helical" evidence="1">
    <location>
        <begin position="7"/>
        <end position="27"/>
    </location>
</feature>